<dbReference type="GO" id="GO:0004190">
    <property type="term" value="F:aspartic-type endopeptidase activity"/>
    <property type="evidence" value="ECO:0007669"/>
    <property type="project" value="InterPro"/>
</dbReference>
<dbReference type="InterPro" id="IPR001995">
    <property type="entry name" value="Peptidase_A2_cat"/>
</dbReference>
<proteinExistence type="predicted"/>
<feature type="domain" description="Peptidase A2" evidence="4">
    <location>
        <begin position="112"/>
        <end position="150"/>
    </location>
</feature>
<organism evidence="5 6">
    <name type="scientific">Parasedimentitalea huanghaiensis</name>
    <dbReference type="NCBI Taxonomy" id="2682100"/>
    <lineage>
        <taxon>Bacteria</taxon>
        <taxon>Pseudomonadati</taxon>
        <taxon>Pseudomonadota</taxon>
        <taxon>Alphaproteobacteria</taxon>
        <taxon>Rhodobacterales</taxon>
        <taxon>Paracoccaceae</taxon>
        <taxon>Parasedimentitalea</taxon>
    </lineage>
</organism>
<keyword evidence="6" id="KW-1185">Reference proteome</keyword>
<dbReference type="EMBL" id="WQLV01000005">
    <property type="protein sequence ID" value="MVO16136.1"/>
    <property type="molecule type" value="Genomic_DNA"/>
</dbReference>
<evidence type="ECO:0000313" key="6">
    <source>
        <dbReference type="Proteomes" id="UP000478892"/>
    </source>
</evidence>
<dbReference type="AlphaFoldDB" id="A0A6L6WE75"/>
<dbReference type="PANTHER" id="PTHR24201:SF2">
    <property type="entry name" value="ANKYRIN REPEAT DOMAIN-CONTAINING PROTEIN 42"/>
    <property type="match status" value="1"/>
</dbReference>
<feature type="repeat" description="ANK" evidence="3">
    <location>
        <begin position="95"/>
        <end position="127"/>
    </location>
</feature>
<accession>A0A6L6WE75</accession>
<dbReference type="InterPro" id="IPR050776">
    <property type="entry name" value="Ank_Repeat/CDKN_Inhibitor"/>
</dbReference>
<dbReference type="Pfam" id="PF12796">
    <property type="entry name" value="Ank_2"/>
    <property type="match status" value="1"/>
</dbReference>
<sequence length="150" mass="15874">MLLAGLNRPAAARLLLEAGADPNFKILGSSVIVTAVRENSVATLDLILKNGGDPNQRVCFDWTPLHHAILADGVRFQSLGILLEHGVEIDARTNLQVTPLHRAAKFCLGRAVEALLNAGADPSLTEKYGRTAYQRSVAADCPGIGGLSPP</sequence>
<dbReference type="GO" id="GO:0006508">
    <property type="term" value="P:proteolysis"/>
    <property type="evidence" value="ECO:0007669"/>
    <property type="project" value="InterPro"/>
</dbReference>
<dbReference type="PROSITE" id="PS50088">
    <property type="entry name" value="ANK_REPEAT"/>
    <property type="match status" value="2"/>
</dbReference>
<dbReference type="InterPro" id="IPR036770">
    <property type="entry name" value="Ankyrin_rpt-contain_sf"/>
</dbReference>
<evidence type="ECO:0000259" key="4">
    <source>
        <dbReference type="PROSITE" id="PS50175"/>
    </source>
</evidence>
<evidence type="ECO:0000313" key="5">
    <source>
        <dbReference type="EMBL" id="MVO16136.1"/>
    </source>
</evidence>
<name>A0A6L6WE75_9RHOB</name>
<dbReference type="SUPFAM" id="SSF48403">
    <property type="entry name" value="Ankyrin repeat"/>
    <property type="match status" value="1"/>
</dbReference>
<feature type="repeat" description="ANK" evidence="3">
    <location>
        <begin position="60"/>
        <end position="94"/>
    </location>
</feature>
<gene>
    <name evidence="5" type="ORF">GO984_09955</name>
</gene>
<comment type="caution">
    <text evidence="5">The sequence shown here is derived from an EMBL/GenBank/DDBJ whole genome shotgun (WGS) entry which is preliminary data.</text>
</comment>
<dbReference type="Gene3D" id="1.25.40.20">
    <property type="entry name" value="Ankyrin repeat-containing domain"/>
    <property type="match status" value="1"/>
</dbReference>
<dbReference type="SMART" id="SM00248">
    <property type="entry name" value="ANK"/>
    <property type="match status" value="3"/>
</dbReference>
<keyword evidence="1" id="KW-0677">Repeat</keyword>
<protein>
    <recommendedName>
        <fullName evidence="4">Peptidase A2 domain-containing protein</fullName>
    </recommendedName>
</protein>
<dbReference type="Proteomes" id="UP000478892">
    <property type="component" value="Unassembled WGS sequence"/>
</dbReference>
<evidence type="ECO:0000256" key="3">
    <source>
        <dbReference type="PROSITE-ProRule" id="PRU00023"/>
    </source>
</evidence>
<keyword evidence="2 3" id="KW-0040">ANK repeat</keyword>
<evidence type="ECO:0000256" key="2">
    <source>
        <dbReference type="ARBA" id="ARBA00023043"/>
    </source>
</evidence>
<reference evidence="5 6" key="1">
    <citation type="submission" date="2019-12" db="EMBL/GenBank/DDBJ databases">
        <authorList>
            <person name="Zhang Y.-J."/>
        </authorList>
    </citation>
    <scope>NUCLEOTIDE SEQUENCE [LARGE SCALE GENOMIC DNA]</scope>
    <source>
        <strain evidence="5 6">CY05</strain>
    </source>
</reference>
<dbReference type="PROSITE" id="PS50175">
    <property type="entry name" value="ASP_PROT_RETROV"/>
    <property type="match status" value="1"/>
</dbReference>
<dbReference type="PANTHER" id="PTHR24201">
    <property type="entry name" value="ANK_REP_REGION DOMAIN-CONTAINING PROTEIN"/>
    <property type="match status" value="1"/>
</dbReference>
<dbReference type="InterPro" id="IPR002110">
    <property type="entry name" value="Ankyrin_rpt"/>
</dbReference>
<evidence type="ECO:0000256" key="1">
    <source>
        <dbReference type="ARBA" id="ARBA00022737"/>
    </source>
</evidence>